<proteinExistence type="predicted"/>
<gene>
    <name evidence="2" type="ORF">ACH5RR_012319</name>
    <name evidence="3" type="ORF">ACH5RR_012329</name>
    <name evidence="4" type="ORF">ACH5RR_012340</name>
    <name evidence="5" type="ORF">ACH5RR_012351</name>
</gene>
<evidence type="ECO:0000313" key="6">
    <source>
        <dbReference type="Proteomes" id="UP001630127"/>
    </source>
</evidence>
<dbReference type="Proteomes" id="UP001630127">
    <property type="component" value="Unassembled WGS sequence"/>
</dbReference>
<feature type="region of interest" description="Disordered" evidence="1">
    <location>
        <begin position="1"/>
        <end position="30"/>
    </location>
</feature>
<evidence type="ECO:0000313" key="5">
    <source>
        <dbReference type="EMBL" id="KAL3527695.1"/>
    </source>
</evidence>
<dbReference type="EMBL" id="JBJUIK010000005">
    <property type="protein sequence ID" value="KAL3527673.1"/>
    <property type="molecule type" value="Genomic_DNA"/>
</dbReference>
<feature type="compositionally biased region" description="Basic and acidic residues" evidence="1">
    <location>
        <begin position="90"/>
        <end position="121"/>
    </location>
</feature>
<reference evidence="2 6" key="1">
    <citation type="submission" date="2024-11" db="EMBL/GenBank/DDBJ databases">
        <title>A near-complete genome assembly of Cinchona calisaya.</title>
        <authorList>
            <person name="Lian D.C."/>
            <person name="Zhao X.W."/>
            <person name="Wei L."/>
        </authorList>
    </citation>
    <scope>NUCLEOTIDE SEQUENCE [LARGE SCALE GENOMIC DNA]</scope>
    <source>
        <tissue evidence="2">Nenye</tissue>
    </source>
</reference>
<comment type="caution">
    <text evidence="2">The sequence shown here is derived from an EMBL/GenBank/DDBJ whole genome shotgun (WGS) entry which is preliminary data.</text>
</comment>
<evidence type="ECO:0000256" key="1">
    <source>
        <dbReference type="SAM" id="MobiDB-lite"/>
    </source>
</evidence>
<organism evidence="2 6">
    <name type="scientific">Cinchona calisaya</name>
    <dbReference type="NCBI Taxonomy" id="153742"/>
    <lineage>
        <taxon>Eukaryota</taxon>
        <taxon>Viridiplantae</taxon>
        <taxon>Streptophyta</taxon>
        <taxon>Embryophyta</taxon>
        <taxon>Tracheophyta</taxon>
        <taxon>Spermatophyta</taxon>
        <taxon>Magnoliopsida</taxon>
        <taxon>eudicotyledons</taxon>
        <taxon>Gunneridae</taxon>
        <taxon>Pentapetalae</taxon>
        <taxon>asterids</taxon>
        <taxon>lamiids</taxon>
        <taxon>Gentianales</taxon>
        <taxon>Rubiaceae</taxon>
        <taxon>Cinchonoideae</taxon>
        <taxon>Cinchoneae</taxon>
        <taxon>Cinchona</taxon>
    </lineage>
</organism>
<dbReference type="EMBL" id="JBJUIK010000005">
    <property type="protein sequence ID" value="KAL3527684.1"/>
    <property type="molecule type" value="Genomic_DNA"/>
</dbReference>
<dbReference type="EMBL" id="JBJUIK010000005">
    <property type="protein sequence ID" value="KAL3527695.1"/>
    <property type="molecule type" value="Genomic_DNA"/>
</dbReference>
<accession>A0ABD3A902</accession>
<feature type="region of interest" description="Disordered" evidence="1">
    <location>
        <begin position="70"/>
        <end position="121"/>
    </location>
</feature>
<dbReference type="AlphaFoldDB" id="A0ABD3A902"/>
<name>A0ABD3A902_9GENT</name>
<evidence type="ECO:0000313" key="3">
    <source>
        <dbReference type="EMBL" id="KAL3527673.1"/>
    </source>
</evidence>
<protein>
    <submittedName>
        <fullName evidence="2">Uncharacterized protein</fullName>
    </submittedName>
</protein>
<keyword evidence="6" id="KW-1185">Reference proteome</keyword>
<evidence type="ECO:0000313" key="4">
    <source>
        <dbReference type="EMBL" id="KAL3527684.1"/>
    </source>
</evidence>
<sequence length="121" mass="13225">MSIMNQVARPLGVSKENDGEENQVLGQSRKTTLESAVQEKVQEGSQVVVQAEEPPILTAVEAFLAIPHSREAQISNPPKDRIGLTTSDRTNLEDKDPVGLELTSSKDDKTTSDHLGNRMED</sequence>
<evidence type="ECO:0000313" key="2">
    <source>
        <dbReference type="EMBL" id="KAL3527663.1"/>
    </source>
</evidence>
<dbReference type="EMBL" id="JBJUIK010000005">
    <property type="protein sequence ID" value="KAL3527663.1"/>
    <property type="molecule type" value="Genomic_DNA"/>
</dbReference>